<organism evidence="3 4">
    <name type="scientific">Chelativorans salis</name>
    <dbReference type="NCBI Taxonomy" id="2978478"/>
    <lineage>
        <taxon>Bacteria</taxon>
        <taxon>Pseudomonadati</taxon>
        <taxon>Pseudomonadota</taxon>
        <taxon>Alphaproteobacteria</taxon>
        <taxon>Hyphomicrobiales</taxon>
        <taxon>Phyllobacteriaceae</taxon>
        <taxon>Chelativorans</taxon>
    </lineage>
</organism>
<feature type="transmembrane region" description="Helical" evidence="2">
    <location>
        <begin position="435"/>
        <end position="455"/>
    </location>
</feature>
<feature type="compositionally biased region" description="Acidic residues" evidence="1">
    <location>
        <begin position="43"/>
        <end position="56"/>
    </location>
</feature>
<dbReference type="EMBL" id="JAOCZP010000001">
    <property type="protein sequence ID" value="MCT7373682.1"/>
    <property type="molecule type" value="Genomic_DNA"/>
</dbReference>
<evidence type="ECO:0000256" key="2">
    <source>
        <dbReference type="SAM" id="Phobius"/>
    </source>
</evidence>
<feature type="transmembrane region" description="Helical" evidence="2">
    <location>
        <begin position="547"/>
        <end position="563"/>
    </location>
</feature>
<dbReference type="PANTHER" id="PTHR38434">
    <property type="entry name" value="BLL2549 PROTEIN"/>
    <property type="match status" value="1"/>
</dbReference>
<feature type="transmembrane region" description="Helical" evidence="2">
    <location>
        <begin position="570"/>
        <end position="588"/>
    </location>
</feature>
<feature type="transmembrane region" description="Helical" evidence="2">
    <location>
        <begin position="206"/>
        <end position="225"/>
    </location>
</feature>
<feature type="transmembrane region" description="Helical" evidence="2">
    <location>
        <begin position="362"/>
        <end position="379"/>
    </location>
</feature>
<feature type="transmembrane region" description="Helical" evidence="2">
    <location>
        <begin position="521"/>
        <end position="541"/>
    </location>
</feature>
<gene>
    <name evidence="3" type="ORF">N5A92_01290</name>
</gene>
<feature type="transmembrane region" description="Helical" evidence="2">
    <location>
        <begin position="251"/>
        <end position="269"/>
    </location>
</feature>
<reference evidence="3 4" key="1">
    <citation type="submission" date="2022-09" db="EMBL/GenBank/DDBJ databases">
        <title>Chelativorans salina sp. nov., a novel slightly halophilic bacterium isolated from a saline lake sediment enrichment.</title>
        <authorList>
            <person name="Gao L."/>
            <person name="Fang B.-Z."/>
            <person name="Li W.-J."/>
        </authorList>
    </citation>
    <scope>NUCLEOTIDE SEQUENCE [LARGE SCALE GENOMIC DNA]</scope>
    <source>
        <strain evidence="3 4">EGI FJ00035</strain>
    </source>
</reference>
<name>A0ABT2LH93_9HYPH</name>
<feature type="transmembrane region" description="Helical" evidence="2">
    <location>
        <begin position="274"/>
        <end position="294"/>
    </location>
</feature>
<feature type="transmembrane region" description="Helical" evidence="2">
    <location>
        <begin position="830"/>
        <end position="850"/>
    </location>
</feature>
<keyword evidence="2" id="KW-0812">Transmembrane</keyword>
<feature type="transmembrane region" description="Helical" evidence="2">
    <location>
        <begin position="488"/>
        <end position="509"/>
    </location>
</feature>
<dbReference type="InterPro" id="IPR014600">
    <property type="entry name" value="UCP035905_mem"/>
</dbReference>
<feature type="transmembrane region" description="Helical" evidence="2">
    <location>
        <begin position="637"/>
        <end position="657"/>
    </location>
</feature>
<dbReference type="Pfam" id="PF10101">
    <property type="entry name" value="DUF2339"/>
    <property type="match status" value="1"/>
</dbReference>
<dbReference type="RefSeq" id="WP_260900010.1">
    <property type="nucleotide sequence ID" value="NZ_JAOCZP010000001.1"/>
</dbReference>
<feature type="transmembrane region" description="Helical" evidence="2">
    <location>
        <begin position="462"/>
        <end position="482"/>
    </location>
</feature>
<evidence type="ECO:0000313" key="4">
    <source>
        <dbReference type="Proteomes" id="UP001320831"/>
    </source>
</evidence>
<evidence type="ECO:0000313" key="3">
    <source>
        <dbReference type="EMBL" id="MCT7373682.1"/>
    </source>
</evidence>
<feature type="transmembrane region" description="Helical" evidence="2">
    <location>
        <begin position="856"/>
        <end position="876"/>
    </location>
</feature>
<keyword evidence="2" id="KW-1133">Transmembrane helix</keyword>
<keyword evidence="2" id="KW-0472">Membrane</keyword>
<dbReference type="InterPro" id="IPR019286">
    <property type="entry name" value="DUF2339_TM"/>
</dbReference>
<feature type="transmembrane region" description="Helical" evidence="2">
    <location>
        <begin position="669"/>
        <end position="686"/>
    </location>
</feature>
<feature type="transmembrane region" description="Helical" evidence="2">
    <location>
        <begin position="734"/>
        <end position="756"/>
    </location>
</feature>
<feature type="transmembrane region" description="Helical" evidence="2">
    <location>
        <begin position="768"/>
        <end position="789"/>
    </location>
</feature>
<keyword evidence="4" id="KW-1185">Reference proteome</keyword>
<feature type="transmembrane region" description="Helical" evidence="2">
    <location>
        <begin position="230"/>
        <end position="245"/>
    </location>
</feature>
<proteinExistence type="predicted"/>
<feature type="region of interest" description="Disordered" evidence="1">
    <location>
        <begin position="23"/>
        <end position="101"/>
    </location>
</feature>
<accession>A0ABT2LH93</accession>
<feature type="transmembrane region" description="Helical" evidence="2">
    <location>
        <begin position="698"/>
        <end position="719"/>
    </location>
</feature>
<feature type="transmembrane region" description="Helical" evidence="2">
    <location>
        <begin position="608"/>
        <end position="625"/>
    </location>
</feature>
<feature type="transmembrane region" description="Helical" evidence="2">
    <location>
        <begin position="180"/>
        <end position="200"/>
    </location>
</feature>
<feature type="transmembrane region" description="Helical" evidence="2">
    <location>
        <begin position="339"/>
        <end position="356"/>
    </location>
</feature>
<protein>
    <submittedName>
        <fullName evidence="3">DUF2339 domain-containing protein</fullName>
    </submittedName>
</protein>
<feature type="transmembrane region" description="Helical" evidence="2">
    <location>
        <begin position="139"/>
        <end position="159"/>
    </location>
</feature>
<feature type="transmembrane region" description="Helical" evidence="2">
    <location>
        <begin position="110"/>
        <end position="127"/>
    </location>
</feature>
<feature type="transmembrane region" description="Helical" evidence="2">
    <location>
        <begin position="804"/>
        <end position="823"/>
    </location>
</feature>
<dbReference type="Proteomes" id="UP001320831">
    <property type="component" value="Unassembled WGS sequence"/>
</dbReference>
<comment type="caution">
    <text evidence="3">The sequence shown here is derived from an EMBL/GenBank/DDBJ whole genome shotgun (WGS) entry which is preliminary data.</text>
</comment>
<feature type="transmembrane region" description="Helical" evidence="2">
    <location>
        <begin position="306"/>
        <end position="327"/>
    </location>
</feature>
<sequence>MGVRASARTRRLELRLQSVEGELQELIRGGGDRPSAPAKPEEMPWEPSDDVVDETVLEERKKHPGKGSVPSVQKAASVAAEPPADGVREDEPEVPRPQPQSLEERIGTRWAVWVGGLALVLGGIFLVRYSIEAGLMTPAARISSGALLALVLVGAGEWLRRRSLSGAAEVAEGAPYIPGVLTLAGTTTAFATVFAAHALYGMVGPGPAFLLFAAVALMTLVAAVLHGRAVASYGLIASYIIPFLVHSDQPAVWPLALYGIFVSLAAYGVARVRLWLWLAFAAAGGALFWGHVLAFASGGPWDAGALAVYSLAVFAMAAFVFVISLYPRNAGDEIERQDWAAALVLFLHAFLIIYLLQIDGFGSVSLSALVVVAAALLVIATEWPAAAAAAIGAAVLMTFAYLSWQVPLSPVDLQQHVAAASRIAAALANPSAENFTSVGLLLAALSGCMGLWGTLRSSGRWALAAAGAATPLALLAIAYLRVAPFETSVFFGALSLILAAAFLAALVFLDRRLPADGPGREAALAAYTVGTVGAIAAGMAILLEQGWLPVGLALLAAGTMWVREKWPLPALSWVSLGVSVLTCLVIAYEPTIVGVDRLGRTPVFNALLYGYGVPTLAFGYCAWSLGRTVQDWVQQAFEALAIFAALVAIAVLIHHAMNGGDFYAPADTLREWSLHTLVLLAGALAAQRLDRISHSPVLSFASLAFGIVSFATIAQFHLFTLNPLFTGEPIGRGLVFNLLFVAYLLPACLCAAIALWTGAERPQWYRLAAGWLGGALIFVWISLEVRAYFHRPHLDRGVSTDAELYSYSAAWLLFGIALLLVGLRWQSRMIRLASAVFVLAAVAKVFLFDMAGLDGVWRALSFIGLGIVLIGIGLLYQRLLTRASANPPEPEERIA</sequence>
<dbReference type="PIRSF" id="PIRSF035905">
    <property type="entry name" value="UCP035905_mp"/>
    <property type="match status" value="1"/>
</dbReference>
<dbReference type="PANTHER" id="PTHR38434:SF1">
    <property type="entry name" value="BLL2549 PROTEIN"/>
    <property type="match status" value="1"/>
</dbReference>
<feature type="transmembrane region" description="Helical" evidence="2">
    <location>
        <begin position="386"/>
        <end position="404"/>
    </location>
</feature>
<evidence type="ECO:0000256" key="1">
    <source>
        <dbReference type="SAM" id="MobiDB-lite"/>
    </source>
</evidence>